<evidence type="ECO:0000259" key="5">
    <source>
        <dbReference type="Pfam" id="PF00296"/>
    </source>
</evidence>
<keyword evidence="1" id="KW-0285">Flavoprotein</keyword>
<dbReference type="PANTHER" id="PTHR42847">
    <property type="entry name" value="ALKANESULFONATE MONOOXYGENASE"/>
    <property type="match status" value="1"/>
</dbReference>
<feature type="domain" description="Luciferase-like" evidence="5">
    <location>
        <begin position="10"/>
        <end position="273"/>
    </location>
</feature>
<dbReference type="InterPro" id="IPR050172">
    <property type="entry name" value="SsuD_RutA_monooxygenase"/>
</dbReference>
<evidence type="ECO:0000256" key="1">
    <source>
        <dbReference type="ARBA" id="ARBA00022630"/>
    </source>
</evidence>
<evidence type="ECO:0000256" key="2">
    <source>
        <dbReference type="ARBA" id="ARBA00022643"/>
    </source>
</evidence>
<dbReference type="InterPro" id="IPR036661">
    <property type="entry name" value="Luciferase-like_sf"/>
</dbReference>
<evidence type="ECO:0000256" key="4">
    <source>
        <dbReference type="ARBA" id="ARBA00023033"/>
    </source>
</evidence>
<organism evidence="6">
    <name type="scientific">marine metagenome</name>
    <dbReference type="NCBI Taxonomy" id="408172"/>
    <lineage>
        <taxon>unclassified sequences</taxon>
        <taxon>metagenomes</taxon>
        <taxon>ecological metagenomes</taxon>
    </lineage>
</organism>
<dbReference type="PANTHER" id="PTHR42847:SF8">
    <property type="entry name" value="CONSERVED PROTEIN"/>
    <property type="match status" value="1"/>
</dbReference>
<dbReference type="Gene3D" id="3.20.20.30">
    <property type="entry name" value="Luciferase-like domain"/>
    <property type="match status" value="1"/>
</dbReference>
<gene>
    <name evidence="6" type="ORF">METZ01_LOCUS324303</name>
</gene>
<name>A0A382PDH7_9ZZZZ</name>
<dbReference type="SUPFAM" id="SSF51679">
    <property type="entry name" value="Bacterial luciferase-like"/>
    <property type="match status" value="1"/>
</dbReference>
<dbReference type="AlphaFoldDB" id="A0A382PDH7"/>
<evidence type="ECO:0000313" key="6">
    <source>
        <dbReference type="EMBL" id="SVC71449.1"/>
    </source>
</evidence>
<accession>A0A382PDH7</accession>
<keyword evidence="2" id="KW-0288">FMN</keyword>
<dbReference type="GO" id="GO:0008726">
    <property type="term" value="F:alkanesulfonate monooxygenase activity"/>
    <property type="evidence" value="ECO:0007669"/>
    <property type="project" value="TreeGrafter"/>
</dbReference>
<sequence length="310" mass="34198">MSRHVKFGVRMHQHGYDFDELKRVWIQADRLGYHSATLYDLLNAPALECWTALSALAALTERIRLTPLVLGNTYRPPALLAKMSATLDVISGGRLELGIGAGGGRGDHQASGLPFPSTAERVRMLEEAVELIKRSWTEPSATFQGRYYSLEQSVNEPKPVQQPHPPVLIGGHGETHLLRSVAGHADICNIGFEMSLEEHRSKMEIVQRHCDELGRDPSGIEITHNTRVIIAESEQEFEVLAAQGAASANVSLADYKKSLSGAIAGTPEQCIQKLSKYVDDGIHYFFLLFPDPIPDESLELFASEVMSHFA</sequence>
<keyword evidence="4" id="KW-0503">Monooxygenase</keyword>
<keyword evidence="3" id="KW-0560">Oxidoreductase</keyword>
<dbReference type="Pfam" id="PF00296">
    <property type="entry name" value="Bac_luciferase"/>
    <property type="match status" value="1"/>
</dbReference>
<dbReference type="GO" id="GO:0046306">
    <property type="term" value="P:alkanesulfonate catabolic process"/>
    <property type="evidence" value="ECO:0007669"/>
    <property type="project" value="TreeGrafter"/>
</dbReference>
<dbReference type="InterPro" id="IPR011251">
    <property type="entry name" value="Luciferase-like_dom"/>
</dbReference>
<evidence type="ECO:0000256" key="3">
    <source>
        <dbReference type="ARBA" id="ARBA00023002"/>
    </source>
</evidence>
<protein>
    <recommendedName>
        <fullName evidence="5">Luciferase-like domain-containing protein</fullName>
    </recommendedName>
</protein>
<dbReference type="EMBL" id="UINC01106647">
    <property type="protein sequence ID" value="SVC71449.1"/>
    <property type="molecule type" value="Genomic_DNA"/>
</dbReference>
<proteinExistence type="predicted"/>
<reference evidence="6" key="1">
    <citation type="submission" date="2018-05" db="EMBL/GenBank/DDBJ databases">
        <authorList>
            <person name="Lanie J.A."/>
            <person name="Ng W.-L."/>
            <person name="Kazmierczak K.M."/>
            <person name="Andrzejewski T.M."/>
            <person name="Davidsen T.M."/>
            <person name="Wayne K.J."/>
            <person name="Tettelin H."/>
            <person name="Glass J.I."/>
            <person name="Rusch D."/>
            <person name="Podicherti R."/>
            <person name="Tsui H.-C.T."/>
            <person name="Winkler M.E."/>
        </authorList>
    </citation>
    <scope>NUCLEOTIDE SEQUENCE</scope>
</reference>